<evidence type="ECO:0000313" key="1">
    <source>
        <dbReference type="EMBL" id="MBX58498.1"/>
    </source>
</evidence>
<protein>
    <submittedName>
        <fullName evidence="1">Uncharacterized protein</fullName>
    </submittedName>
</protein>
<dbReference type="AlphaFoldDB" id="A0A2P2PUU7"/>
<reference evidence="1" key="1">
    <citation type="submission" date="2018-02" db="EMBL/GenBank/DDBJ databases">
        <title>Rhizophora mucronata_Transcriptome.</title>
        <authorList>
            <person name="Meera S.P."/>
            <person name="Sreeshan A."/>
            <person name="Augustine A."/>
        </authorList>
    </citation>
    <scope>NUCLEOTIDE SEQUENCE</scope>
    <source>
        <tissue evidence="1">Leaf</tissue>
    </source>
</reference>
<proteinExistence type="predicted"/>
<sequence length="70" mass="8035">MDPVNLLWERSKLSKLTRLPKVVGIPPIKRLWDKFKERSCLNSLSWIGIGPVNLLTERSIPLIKVSGIPW</sequence>
<organism evidence="1">
    <name type="scientific">Rhizophora mucronata</name>
    <name type="common">Asiatic mangrove</name>
    <dbReference type="NCBI Taxonomy" id="61149"/>
    <lineage>
        <taxon>Eukaryota</taxon>
        <taxon>Viridiplantae</taxon>
        <taxon>Streptophyta</taxon>
        <taxon>Embryophyta</taxon>
        <taxon>Tracheophyta</taxon>
        <taxon>Spermatophyta</taxon>
        <taxon>Magnoliopsida</taxon>
        <taxon>eudicotyledons</taxon>
        <taxon>Gunneridae</taxon>
        <taxon>Pentapetalae</taxon>
        <taxon>rosids</taxon>
        <taxon>fabids</taxon>
        <taxon>Malpighiales</taxon>
        <taxon>Rhizophoraceae</taxon>
        <taxon>Rhizophora</taxon>
    </lineage>
</organism>
<name>A0A2P2PUU7_RHIMU</name>
<dbReference type="EMBL" id="GGEC01078014">
    <property type="protein sequence ID" value="MBX58498.1"/>
    <property type="molecule type" value="Transcribed_RNA"/>
</dbReference>
<accession>A0A2P2PUU7</accession>